<accession>A0A061DBU6</accession>
<feature type="region of interest" description="Disordered" evidence="1">
    <location>
        <begin position="1"/>
        <end position="68"/>
    </location>
</feature>
<feature type="compositionally biased region" description="Polar residues" evidence="1">
    <location>
        <begin position="7"/>
        <end position="18"/>
    </location>
</feature>
<gene>
    <name evidence="2" type="ORF">BBBOND_0203830</name>
</gene>
<name>A0A061DBU6_BABBI</name>
<organism evidence="2 3">
    <name type="scientific">Babesia bigemina</name>
    <dbReference type="NCBI Taxonomy" id="5866"/>
    <lineage>
        <taxon>Eukaryota</taxon>
        <taxon>Sar</taxon>
        <taxon>Alveolata</taxon>
        <taxon>Apicomplexa</taxon>
        <taxon>Aconoidasida</taxon>
        <taxon>Piroplasmida</taxon>
        <taxon>Babesiidae</taxon>
        <taxon>Babesia</taxon>
    </lineage>
</organism>
<evidence type="ECO:0000313" key="2">
    <source>
        <dbReference type="EMBL" id="CDR95225.1"/>
    </source>
</evidence>
<evidence type="ECO:0000256" key="1">
    <source>
        <dbReference type="SAM" id="MobiDB-lite"/>
    </source>
</evidence>
<dbReference type="OMA" id="KHAMGRT"/>
<dbReference type="Proteomes" id="UP000033188">
    <property type="component" value="Chromosome 2"/>
</dbReference>
<sequence length="255" mass="26328">MYPPKNRVSTTGSATRASKTFAGSAAPSPSSSSASIMSSLKKATASKATPSKSSVPAKTAGNSAAKKSKVALTVLPAESEAACSAVEPIVELDPGNLDEHSVKQDQDTAANMELLNCQSFAIQECGRNSAASSDDYPDFTVQDPEPGSKTFLNTLKTLVDITGFRNGDVEPLSRATSGSVEGEGFSIVTPICDATYDLISSSSRFIRGTADDEDDEEPSGTAANDADKGTDASTAAPGKATSNSTWNLQGLSNWL</sequence>
<dbReference type="AlphaFoldDB" id="A0A061DBU6"/>
<protein>
    <submittedName>
        <fullName evidence="2">Uncharacterized protein</fullName>
    </submittedName>
</protein>
<dbReference type="EMBL" id="LK391708">
    <property type="protein sequence ID" value="CDR95225.1"/>
    <property type="molecule type" value="Genomic_DNA"/>
</dbReference>
<feature type="compositionally biased region" description="Low complexity" evidence="1">
    <location>
        <begin position="22"/>
        <end position="58"/>
    </location>
</feature>
<evidence type="ECO:0000313" key="3">
    <source>
        <dbReference type="Proteomes" id="UP000033188"/>
    </source>
</evidence>
<dbReference type="OrthoDB" id="366219at2759"/>
<dbReference type="RefSeq" id="XP_012767411.1">
    <property type="nucleotide sequence ID" value="XM_012911957.1"/>
</dbReference>
<feature type="compositionally biased region" description="Polar residues" evidence="1">
    <location>
        <begin position="240"/>
        <end position="255"/>
    </location>
</feature>
<feature type="region of interest" description="Disordered" evidence="1">
    <location>
        <begin position="208"/>
        <end position="255"/>
    </location>
</feature>
<reference evidence="3" key="1">
    <citation type="submission" date="2014-06" db="EMBL/GenBank/DDBJ databases">
        <authorList>
            <person name="Aslett M."/>
            <person name="De Silva N."/>
        </authorList>
    </citation>
    <scope>NUCLEOTIDE SEQUENCE [LARGE SCALE GENOMIC DNA]</scope>
    <source>
        <strain evidence="3">Bond</strain>
    </source>
</reference>
<dbReference type="GeneID" id="24563766"/>
<dbReference type="VEuPathDB" id="PiroplasmaDB:BBBOND_0203830"/>
<proteinExistence type="predicted"/>
<keyword evidence="3" id="KW-1185">Reference proteome</keyword>
<dbReference type="KEGG" id="bbig:BBBOND_0203830"/>